<dbReference type="AlphaFoldDB" id="A0AA40CID3"/>
<feature type="transmembrane region" description="Helical" evidence="4">
    <location>
        <begin position="490"/>
        <end position="512"/>
    </location>
</feature>
<evidence type="ECO:0000256" key="4">
    <source>
        <dbReference type="SAM" id="Phobius"/>
    </source>
</evidence>
<gene>
    <name evidence="6" type="ORF">B0T16DRAFT_440076</name>
</gene>
<evidence type="ECO:0000256" key="3">
    <source>
        <dbReference type="SAM" id="MobiDB-lite"/>
    </source>
</evidence>
<feature type="transmembrane region" description="Helical" evidence="4">
    <location>
        <begin position="251"/>
        <end position="274"/>
    </location>
</feature>
<dbReference type="GO" id="GO:0090560">
    <property type="term" value="F:2-(3-amino-3-carboxypropyl)histidine synthase activity"/>
    <property type="evidence" value="ECO:0007669"/>
    <property type="project" value="InterPro"/>
</dbReference>
<proteinExistence type="inferred from homology"/>
<comment type="similarity">
    <text evidence="2">Belongs to the major facilitator superfamily. Monocarboxylate porter (TC 2.A.1.13) family.</text>
</comment>
<feature type="transmembrane region" description="Helical" evidence="4">
    <location>
        <begin position="193"/>
        <end position="211"/>
    </location>
</feature>
<feature type="transmembrane region" description="Helical" evidence="4">
    <location>
        <begin position="393"/>
        <end position="413"/>
    </location>
</feature>
<dbReference type="InterPro" id="IPR016435">
    <property type="entry name" value="DPH1/DPH2"/>
</dbReference>
<dbReference type="InterPro" id="IPR036259">
    <property type="entry name" value="MFS_trans_sf"/>
</dbReference>
<feature type="region of interest" description="Disordered" evidence="3">
    <location>
        <begin position="1"/>
        <end position="30"/>
    </location>
</feature>
<dbReference type="Proteomes" id="UP001174936">
    <property type="component" value="Unassembled WGS sequence"/>
</dbReference>
<dbReference type="GO" id="GO:0016020">
    <property type="term" value="C:membrane"/>
    <property type="evidence" value="ECO:0007669"/>
    <property type="project" value="UniProtKB-SubCell"/>
</dbReference>
<sequence length="525" mass="55634">MGRPRAAEPYSVEKRGIIPGRQQPASCSSANTTSASAFASIRSLARSCPRAPKPSLIRRPIDARATSKAQADGPRARVGYSVVSSDHLSATTSCWGSSSSDGSIDRASSTAYTLDFPEGGLEGWLVVFGSFCATASVFGLINSAAVLESYFATHQLAHHTPSEIGWIFSLYLFIVFFVGIQIGPIFDAHGGRILVAAGSLLVVLSLLILSWCETLYQIILTFSVLGGFGGALLNSPAYGCIAHYFNRRRGLATGIATTSGGVGGIIFPLILQSVLPNWGFPWSCRILAFVVLGFALPANLFLRTRIPPSHEATRSVWPDFTIFRDLRFAFASAGIIFMELGLFIPLTFLVSYAGAHGQDPTASYVLLSYLNAASVAGRVLPGFLADCCGRFNVIVITIALCVATVLCIWLFAGHSQSTLMAYAVLFGFASGSNLGLIPVCLGQLCDARHYGRYYSTAMMVASFGTLGSVPLGGVLLGIRGGIGGAVSSTGWMALILFSGLSYAVALVCYATARVLAVGWDLRTIF</sequence>
<dbReference type="Pfam" id="PF07690">
    <property type="entry name" value="MFS_1"/>
    <property type="match status" value="1"/>
</dbReference>
<feature type="transmembrane region" description="Helical" evidence="4">
    <location>
        <begin position="361"/>
        <end position="381"/>
    </location>
</feature>
<protein>
    <submittedName>
        <fullName evidence="6">Major facilitator superfamily domain-containing protein</fullName>
    </submittedName>
</protein>
<keyword evidence="4" id="KW-0812">Transmembrane</keyword>
<feature type="transmembrane region" description="Helical" evidence="4">
    <location>
        <begin position="419"/>
        <end position="441"/>
    </location>
</feature>
<feature type="transmembrane region" description="Helical" evidence="4">
    <location>
        <begin position="217"/>
        <end position="239"/>
    </location>
</feature>
<dbReference type="InterPro" id="IPR020846">
    <property type="entry name" value="MFS_dom"/>
</dbReference>
<dbReference type="EMBL" id="JAULSV010000007">
    <property type="protein sequence ID" value="KAK0639592.1"/>
    <property type="molecule type" value="Genomic_DNA"/>
</dbReference>
<dbReference type="GO" id="GO:0022857">
    <property type="term" value="F:transmembrane transporter activity"/>
    <property type="evidence" value="ECO:0007669"/>
    <property type="project" value="InterPro"/>
</dbReference>
<dbReference type="CDD" id="cd17352">
    <property type="entry name" value="MFS_MCT_SLC16"/>
    <property type="match status" value="1"/>
</dbReference>
<dbReference type="InterPro" id="IPR011701">
    <property type="entry name" value="MFS"/>
</dbReference>
<dbReference type="PANTHER" id="PTHR11360:SF177">
    <property type="entry name" value="RIBOFLAVIN TRANSPORTER MCH5"/>
    <property type="match status" value="1"/>
</dbReference>
<evidence type="ECO:0000256" key="2">
    <source>
        <dbReference type="ARBA" id="ARBA00006727"/>
    </source>
</evidence>
<feature type="transmembrane region" description="Helical" evidence="4">
    <location>
        <begin position="124"/>
        <end position="144"/>
    </location>
</feature>
<dbReference type="SFLD" id="SFLDS00032">
    <property type="entry name" value="Radical_SAM_3-amino-3-carboxyp"/>
    <property type="match status" value="1"/>
</dbReference>
<dbReference type="InterPro" id="IPR050327">
    <property type="entry name" value="Proton-linked_MCT"/>
</dbReference>
<name>A0AA40CID3_9PEZI</name>
<dbReference type="PROSITE" id="PS50850">
    <property type="entry name" value="MFS"/>
    <property type="match status" value="1"/>
</dbReference>
<keyword evidence="4" id="KW-1133">Transmembrane helix</keyword>
<feature type="transmembrane region" description="Helical" evidence="4">
    <location>
        <begin position="328"/>
        <end position="355"/>
    </location>
</feature>
<keyword evidence="4" id="KW-0472">Membrane</keyword>
<dbReference type="SUPFAM" id="SSF103473">
    <property type="entry name" value="MFS general substrate transporter"/>
    <property type="match status" value="1"/>
</dbReference>
<comment type="subcellular location">
    <subcellularLocation>
        <location evidence="1">Membrane</location>
        <topology evidence="1">Multi-pass membrane protein</topology>
    </subcellularLocation>
</comment>
<dbReference type="GO" id="GO:0017183">
    <property type="term" value="P:protein histidyl modification to diphthamide"/>
    <property type="evidence" value="ECO:0007669"/>
    <property type="project" value="InterPro"/>
</dbReference>
<feature type="transmembrane region" description="Helical" evidence="4">
    <location>
        <begin position="164"/>
        <end position="186"/>
    </location>
</feature>
<accession>A0AA40CID3</accession>
<evidence type="ECO:0000259" key="5">
    <source>
        <dbReference type="PROSITE" id="PS50850"/>
    </source>
</evidence>
<organism evidence="6 7">
    <name type="scientific">Cercophora newfieldiana</name>
    <dbReference type="NCBI Taxonomy" id="92897"/>
    <lineage>
        <taxon>Eukaryota</taxon>
        <taxon>Fungi</taxon>
        <taxon>Dikarya</taxon>
        <taxon>Ascomycota</taxon>
        <taxon>Pezizomycotina</taxon>
        <taxon>Sordariomycetes</taxon>
        <taxon>Sordariomycetidae</taxon>
        <taxon>Sordariales</taxon>
        <taxon>Lasiosphaeriaceae</taxon>
        <taxon>Cercophora</taxon>
    </lineage>
</organism>
<evidence type="ECO:0000313" key="7">
    <source>
        <dbReference type="Proteomes" id="UP001174936"/>
    </source>
</evidence>
<keyword evidence="7" id="KW-1185">Reference proteome</keyword>
<feature type="transmembrane region" description="Helical" evidence="4">
    <location>
        <begin position="280"/>
        <end position="302"/>
    </location>
</feature>
<comment type="caution">
    <text evidence="6">The sequence shown here is derived from an EMBL/GenBank/DDBJ whole genome shotgun (WGS) entry which is preliminary data.</text>
</comment>
<reference evidence="6" key="1">
    <citation type="submission" date="2023-06" db="EMBL/GenBank/DDBJ databases">
        <title>Genome-scale phylogeny and comparative genomics of the fungal order Sordariales.</title>
        <authorList>
            <consortium name="Lawrence Berkeley National Laboratory"/>
            <person name="Hensen N."/>
            <person name="Bonometti L."/>
            <person name="Westerberg I."/>
            <person name="Brannstrom I.O."/>
            <person name="Guillou S."/>
            <person name="Cros-Aarteil S."/>
            <person name="Calhoun S."/>
            <person name="Haridas S."/>
            <person name="Kuo A."/>
            <person name="Mondo S."/>
            <person name="Pangilinan J."/>
            <person name="Riley R."/>
            <person name="Labutti K."/>
            <person name="Andreopoulos B."/>
            <person name="Lipzen A."/>
            <person name="Chen C."/>
            <person name="Yanf M."/>
            <person name="Daum C."/>
            <person name="Ng V."/>
            <person name="Clum A."/>
            <person name="Steindorff A."/>
            <person name="Ohm R."/>
            <person name="Martin F."/>
            <person name="Silar P."/>
            <person name="Natvig D."/>
            <person name="Lalanne C."/>
            <person name="Gautier V."/>
            <person name="Ament-Velasquez S.L."/>
            <person name="Kruys A."/>
            <person name="Hutchinson M.I."/>
            <person name="Powell A.J."/>
            <person name="Barry K."/>
            <person name="Miller A.N."/>
            <person name="Grigoriev I.V."/>
            <person name="Debuchy R."/>
            <person name="Gladieux P."/>
            <person name="Thoren M.H."/>
            <person name="Johannesson H."/>
        </authorList>
    </citation>
    <scope>NUCLEOTIDE SEQUENCE</scope>
    <source>
        <strain evidence="6">SMH2532-1</strain>
    </source>
</reference>
<evidence type="ECO:0000313" key="6">
    <source>
        <dbReference type="EMBL" id="KAK0639592.1"/>
    </source>
</evidence>
<feature type="domain" description="Major facilitator superfamily (MFS) profile" evidence="5">
    <location>
        <begin position="122"/>
        <end position="516"/>
    </location>
</feature>
<dbReference type="PANTHER" id="PTHR11360">
    <property type="entry name" value="MONOCARBOXYLATE TRANSPORTER"/>
    <property type="match status" value="1"/>
</dbReference>
<dbReference type="Gene3D" id="1.20.1250.20">
    <property type="entry name" value="MFS general substrate transporter like domains"/>
    <property type="match status" value="1"/>
</dbReference>
<feature type="transmembrane region" description="Helical" evidence="4">
    <location>
        <begin position="453"/>
        <end position="478"/>
    </location>
</feature>
<evidence type="ECO:0000256" key="1">
    <source>
        <dbReference type="ARBA" id="ARBA00004141"/>
    </source>
</evidence>